<gene>
    <name evidence="1" type="ORF">IEO21_07337</name>
</gene>
<reference evidence="1" key="1">
    <citation type="submission" date="2020-11" db="EMBL/GenBank/DDBJ databases">
        <authorList>
            <person name="Koelle M."/>
            <person name="Horta M.A.C."/>
            <person name="Nowrousian M."/>
            <person name="Ohm R.A."/>
            <person name="Benz P."/>
            <person name="Pilgard A."/>
        </authorList>
    </citation>
    <scope>NUCLEOTIDE SEQUENCE</scope>
    <source>
        <strain evidence="1">FPRL280</strain>
    </source>
</reference>
<evidence type="ECO:0000313" key="1">
    <source>
        <dbReference type="EMBL" id="KAF9809610.1"/>
    </source>
</evidence>
<organism evidence="1 2">
    <name type="scientific">Rhodonia placenta</name>
    <dbReference type="NCBI Taxonomy" id="104341"/>
    <lineage>
        <taxon>Eukaryota</taxon>
        <taxon>Fungi</taxon>
        <taxon>Dikarya</taxon>
        <taxon>Basidiomycota</taxon>
        <taxon>Agaricomycotina</taxon>
        <taxon>Agaricomycetes</taxon>
        <taxon>Polyporales</taxon>
        <taxon>Adustoporiaceae</taxon>
        <taxon>Rhodonia</taxon>
    </lineage>
</organism>
<sequence>MNDIRLILSRTASKCRIPVFRRPMMRPNSHNPLWLPQELWYRIIEVFDNDLCTLSNCSLTCRAWAAAFRPLLFRRLRVTDRNFRRVHSLLLANKQIGTHVRHLTFMDFQSWSGQWQQEQRKTLAFILAQFPQMTNLCLKVLVLTPSMLDTLALLSSPVQFLTVGTLVGATPDAFTRFIRAFSNLHTLSVEEDLYIHPEGKGLSSASVMERLMRTLGIAFTPPAQREPDWYQRAISSLFWNLSHRTIRGDPRALAALLQNAAPSLTCLRLDFRCLYDDTVAFGKMDNASITCLEFGGVSPYDKYWIPQFLSQVRTASIREVKFRNFPSGSSTQTTDLLRALEPVLSRATLPALQRVTFIASFSSSATERSLGCTSIQVLLPHLHAEGLLVFED</sequence>
<reference evidence="1" key="2">
    <citation type="journal article" name="Front. Microbiol.">
        <title>Degradative Capacity of Two Strains of Rhodonia placenta: From Phenotype to Genotype.</title>
        <authorList>
            <person name="Kolle M."/>
            <person name="Horta M.A.C."/>
            <person name="Nowrousian M."/>
            <person name="Ohm R.A."/>
            <person name="Benz J.P."/>
            <person name="Pilgard A."/>
        </authorList>
    </citation>
    <scope>NUCLEOTIDE SEQUENCE</scope>
    <source>
        <strain evidence="1">FPRL280</strain>
    </source>
</reference>
<dbReference type="Proteomes" id="UP000639403">
    <property type="component" value="Unassembled WGS sequence"/>
</dbReference>
<proteinExistence type="predicted"/>
<accession>A0A8H7NY71</accession>
<evidence type="ECO:0000313" key="2">
    <source>
        <dbReference type="Proteomes" id="UP000639403"/>
    </source>
</evidence>
<dbReference type="EMBL" id="JADOXO010000202">
    <property type="protein sequence ID" value="KAF9809610.1"/>
    <property type="molecule type" value="Genomic_DNA"/>
</dbReference>
<evidence type="ECO:0008006" key="3">
    <source>
        <dbReference type="Google" id="ProtNLM"/>
    </source>
</evidence>
<protein>
    <recommendedName>
        <fullName evidence="3">F-box domain-containing protein</fullName>
    </recommendedName>
</protein>
<dbReference type="AlphaFoldDB" id="A0A8H7NY71"/>
<name>A0A8H7NY71_9APHY</name>
<dbReference type="Gene3D" id="3.80.10.10">
    <property type="entry name" value="Ribonuclease Inhibitor"/>
    <property type="match status" value="1"/>
</dbReference>
<comment type="caution">
    <text evidence="1">The sequence shown here is derived from an EMBL/GenBank/DDBJ whole genome shotgun (WGS) entry which is preliminary data.</text>
</comment>
<dbReference type="InterPro" id="IPR032675">
    <property type="entry name" value="LRR_dom_sf"/>
</dbReference>